<dbReference type="WormBase" id="T28A8.2">
    <property type="protein sequence ID" value="CE54122"/>
    <property type="gene ID" value="WBGene00012108"/>
</dbReference>
<dbReference type="CAZy" id="GT11">
    <property type="family name" value="Glycosyltransferase Family 11"/>
</dbReference>
<feature type="transmembrane region" description="Helical" evidence="3">
    <location>
        <begin position="12"/>
        <end position="30"/>
    </location>
</feature>
<dbReference type="AGR" id="WB:WBGene00012108"/>
<protein>
    <submittedName>
        <fullName evidence="4">L-Fucosyltransferase</fullName>
    </submittedName>
</protein>
<dbReference type="PANTHER" id="PTHR22898:SF14">
    <property type="entry name" value="L-FUCOSYLTRANSFERASE"/>
    <property type="match status" value="1"/>
</dbReference>
<dbReference type="PIR" id="T25390">
    <property type="entry name" value="T25390"/>
</dbReference>
<dbReference type="OrthoDB" id="5854901at2759"/>
<evidence type="ECO:0000313" key="4">
    <source>
        <dbReference type="EMBL" id="CAB07284.2"/>
    </source>
</evidence>
<dbReference type="UCSC" id="T28A8.2">
    <property type="organism name" value="c. elegans"/>
</dbReference>
<evidence type="ECO:0000313" key="5">
    <source>
        <dbReference type="Proteomes" id="UP000001940"/>
    </source>
</evidence>
<dbReference type="Pfam" id="PF01531">
    <property type="entry name" value="Glyco_transf_11"/>
    <property type="match status" value="1"/>
</dbReference>
<keyword evidence="3" id="KW-0812">Transmembrane</keyword>
<evidence type="ECO:0000313" key="6">
    <source>
        <dbReference type="WormBase" id="T28A8.2"/>
    </source>
</evidence>
<dbReference type="Proteomes" id="UP000001940">
    <property type="component" value="Chromosome III"/>
</dbReference>
<dbReference type="InterPro" id="IPR052501">
    <property type="entry name" value="Alpha-1-2_FucT"/>
</dbReference>
<dbReference type="GO" id="GO:0016020">
    <property type="term" value="C:membrane"/>
    <property type="evidence" value="ECO:0007669"/>
    <property type="project" value="InterPro"/>
</dbReference>
<name>Q9XU09_CAEEL</name>
<dbReference type="GO" id="GO:0005975">
    <property type="term" value="P:carbohydrate metabolic process"/>
    <property type="evidence" value="ECO:0007669"/>
    <property type="project" value="InterPro"/>
</dbReference>
<dbReference type="EMBL" id="BX284603">
    <property type="protein sequence ID" value="CAB07284.2"/>
    <property type="molecule type" value="Genomic_DNA"/>
</dbReference>
<dbReference type="PaxDb" id="6239-T28A8.2"/>
<dbReference type="eggNOG" id="ENOG502SVMQ">
    <property type="taxonomic scope" value="Eukaryota"/>
</dbReference>
<dbReference type="PANTHER" id="PTHR22898">
    <property type="entry name" value="UNCHARACTERIZED GLYCOSOL TRANSFERASE-RELATED"/>
    <property type="match status" value="1"/>
</dbReference>
<evidence type="ECO:0000256" key="3">
    <source>
        <dbReference type="SAM" id="Phobius"/>
    </source>
</evidence>
<dbReference type="FunCoup" id="Q9XU09">
    <property type="interactions" value="1"/>
</dbReference>
<accession>Q9XU09</accession>
<dbReference type="AlphaFoldDB" id="Q9XU09"/>
<evidence type="ECO:0000256" key="1">
    <source>
        <dbReference type="ARBA" id="ARBA00022676"/>
    </source>
</evidence>
<dbReference type="PhylomeDB" id="Q9XU09"/>
<keyword evidence="1" id="KW-0328">Glycosyltransferase</keyword>
<organism evidence="4 5">
    <name type="scientific">Caenorhabditis elegans</name>
    <dbReference type="NCBI Taxonomy" id="6239"/>
    <lineage>
        <taxon>Eukaryota</taxon>
        <taxon>Metazoa</taxon>
        <taxon>Ecdysozoa</taxon>
        <taxon>Nematoda</taxon>
        <taxon>Chromadorea</taxon>
        <taxon>Rhabditida</taxon>
        <taxon>Rhabditina</taxon>
        <taxon>Rhabditomorpha</taxon>
        <taxon>Rhabditoidea</taxon>
        <taxon>Rhabditidae</taxon>
        <taxon>Peloderinae</taxon>
        <taxon>Caenorhabditis</taxon>
    </lineage>
</organism>
<gene>
    <name evidence="4" type="ORF">CELE_T28A8.2</name>
    <name evidence="4 6" type="ORF">T28A8.2</name>
</gene>
<dbReference type="HOGENOM" id="CLU_038305_1_1_1"/>
<dbReference type="InParanoid" id="Q9XU09"/>
<keyword evidence="3" id="KW-1133">Transmembrane helix</keyword>
<sequence>MIIVSRGFSLYFFLLWTFLLVLVVYFYTLLPENEVNGTPVFEERKFISSNFAVSKQLGNNIFELASILGISRVLHRTPVIFLQNSTYQYMLNRVIQSIPGLLEEFLVLNETVPDQVVWVDFNRKCCTFENPQKLKNWKLQENEIIYLTGLYYQSFKYFPNMRSELRGFLETSEKFPTLPKSDNKNYVTCVHIRRSDFFDVGFHVGSEKSIREVIGYIKTNVTLLQDQKVSFVIFGDDINFMRSLIQNQVNYYLSENSDSEDLAYAKKNCDAVFISSAHSTFGWWMGYLSKGNQVYYADIRGTNDSVYKTGDLKPDDYYLPHWIPVKVEADIFV</sequence>
<dbReference type="CDD" id="cd11301">
    <property type="entry name" value="Fut1_Fut2_like"/>
    <property type="match status" value="1"/>
</dbReference>
<keyword evidence="5" id="KW-1185">Reference proteome</keyword>
<keyword evidence="2" id="KW-0808">Transferase</keyword>
<reference evidence="4 5" key="1">
    <citation type="journal article" date="1998" name="Science">
        <title>Genome sequence of the nematode C. elegans: a platform for investigating biology.</title>
        <authorList>
            <consortium name="The C. elegans sequencing consortium"/>
            <person name="Sulson J.E."/>
            <person name="Waterston R."/>
        </authorList>
    </citation>
    <scope>NUCLEOTIDE SEQUENCE [LARGE SCALE GENOMIC DNA]</scope>
    <source>
        <strain evidence="4 5">Bristol N2</strain>
    </source>
</reference>
<dbReference type="STRING" id="6239.T28A8.2.1"/>
<proteinExistence type="predicted"/>
<dbReference type="InterPro" id="IPR002516">
    <property type="entry name" value="Glyco_trans_11"/>
</dbReference>
<evidence type="ECO:0000256" key="2">
    <source>
        <dbReference type="ARBA" id="ARBA00022679"/>
    </source>
</evidence>
<keyword evidence="3" id="KW-0472">Membrane</keyword>
<dbReference type="Bgee" id="WBGene00012108">
    <property type="expression patterns" value="Expressed in multicellular organism and 1 other cell type or tissue"/>
</dbReference>
<dbReference type="GO" id="GO:0008107">
    <property type="term" value="F:galactoside 2-alpha-L-fucosyltransferase activity"/>
    <property type="evidence" value="ECO:0007669"/>
    <property type="project" value="InterPro"/>
</dbReference>